<reference evidence="2" key="1">
    <citation type="submission" date="2024-05" db="EMBL/GenBank/DDBJ databases">
        <title>Genome sequencing of novel strain.</title>
        <authorList>
            <person name="Ganbat D."/>
            <person name="Ganbat S."/>
            <person name="Lee S.-J."/>
        </authorList>
    </citation>
    <scope>NUCLEOTIDE SEQUENCE</scope>
    <source>
        <strain evidence="2">SMD15-11</strain>
    </source>
</reference>
<dbReference type="InterPro" id="IPR021244">
    <property type="entry name" value="DUF2802"/>
</dbReference>
<proteinExistence type="predicted"/>
<keyword evidence="1" id="KW-0812">Transmembrane</keyword>
<evidence type="ECO:0000256" key="1">
    <source>
        <dbReference type="SAM" id="Phobius"/>
    </source>
</evidence>
<sequence>MQPDWLVPALGILSLVAVPALGMALHLWRRLTLVSVKMEQLERDLGVEREATQAMGRRLLMMEKRFAALQRKHRELEAEDAQRVSYNEAVRLLQMGASIDELVETCGLSRAEAELISVLQRTDHLSD</sequence>
<keyword evidence="1" id="KW-0472">Membrane</keyword>
<protein>
    <submittedName>
        <fullName evidence="2">DUF2802 domain-containing protein</fullName>
    </submittedName>
</protein>
<accession>A0AB39UXJ1</accession>
<evidence type="ECO:0000313" key="2">
    <source>
        <dbReference type="EMBL" id="XDT72762.1"/>
    </source>
</evidence>
<dbReference type="KEGG" id="tcd:AAIA72_01905"/>
<dbReference type="RefSeq" id="WP_369601766.1">
    <property type="nucleotide sequence ID" value="NZ_CP154858.1"/>
</dbReference>
<feature type="transmembrane region" description="Helical" evidence="1">
    <location>
        <begin position="6"/>
        <end position="28"/>
    </location>
</feature>
<organism evidence="2">
    <name type="scientific">Thermohahella caldifontis</name>
    <dbReference type="NCBI Taxonomy" id="3142973"/>
    <lineage>
        <taxon>Bacteria</taxon>
        <taxon>Pseudomonadati</taxon>
        <taxon>Pseudomonadota</taxon>
        <taxon>Gammaproteobacteria</taxon>
        <taxon>Oceanospirillales</taxon>
        <taxon>Hahellaceae</taxon>
        <taxon>Thermohahella</taxon>
    </lineage>
</organism>
<gene>
    <name evidence="2" type="ORF">AAIA72_01905</name>
</gene>
<dbReference type="Pfam" id="PF10975">
    <property type="entry name" value="DUF2802"/>
    <property type="match status" value="1"/>
</dbReference>
<dbReference type="EMBL" id="CP154858">
    <property type="protein sequence ID" value="XDT72762.1"/>
    <property type="molecule type" value="Genomic_DNA"/>
</dbReference>
<dbReference type="AlphaFoldDB" id="A0AB39UXJ1"/>
<name>A0AB39UXJ1_9GAMM</name>
<keyword evidence="1" id="KW-1133">Transmembrane helix</keyword>